<comment type="cofactor">
    <cofactor evidence="3">
        <name>heme b</name>
        <dbReference type="ChEBI" id="CHEBI:60344"/>
    </cofactor>
</comment>
<dbReference type="PROSITE" id="PS50873">
    <property type="entry name" value="PEROXIDASE_4"/>
    <property type="match status" value="1"/>
</dbReference>
<name>A0A426XE72_ENSVE</name>
<dbReference type="PANTHER" id="PTHR31388">
    <property type="entry name" value="PEROXIDASE 72-RELATED"/>
    <property type="match status" value="1"/>
</dbReference>
<dbReference type="Gene3D" id="1.10.420.10">
    <property type="entry name" value="Peroxidase, domain 2"/>
    <property type="match status" value="1"/>
</dbReference>
<keyword evidence="7" id="KW-0106">Calcium</keyword>
<keyword evidence="4" id="KW-0575">Peroxidase</keyword>
<dbReference type="GO" id="GO:0140825">
    <property type="term" value="F:lactoperoxidase activity"/>
    <property type="evidence" value="ECO:0007669"/>
    <property type="project" value="UniProtKB-EC"/>
</dbReference>
<dbReference type="PANTHER" id="PTHR31388:SF5">
    <property type="entry name" value="PEROXIDASE"/>
    <property type="match status" value="1"/>
</dbReference>
<dbReference type="EMBL" id="AMZH03021909">
    <property type="protein sequence ID" value="RRT37760.1"/>
    <property type="molecule type" value="Genomic_DNA"/>
</dbReference>
<keyword evidence="9" id="KW-0408">Iron</keyword>
<proteinExistence type="predicted"/>
<feature type="non-terminal residue" evidence="12">
    <location>
        <position position="1"/>
    </location>
</feature>
<evidence type="ECO:0000256" key="5">
    <source>
        <dbReference type="ARBA" id="ARBA00022617"/>
    </source>
</evidence>
<evidence type="ECO:0000256" key="7">
    <source>
        <dbReference type="ARBA" id="ARBA00022837"/>
    </source>
</evidence>
<dbReference type="InterPro" id="IPR000823">
    <property type="entry name" value="Peroxidase_pln"/>
</dbReference>
<sequence>NLVVRQGLLHSDQELFNNGSQDSLVRQYSTNAAAFSSDFAAAMVKMGNISPLKGSKGEIRLNCRKVNN</sequence>
<evidence type="ECO:0000256" key="9">
    <source>
        <dbReference type="ARBA" id="ARBA00023004"/>
    </source>
</evidence>
<dbReference type="SUPFAM" id="SSF48113">
    <property type="entry name" value="Heme-dependent peroxidases"/>
    <property type="match status" value="1"/>
</dbReference>
<comment type="caution">
    <text evidence="12">The sequence shown here is derived from an EMBL/GenBank/DDBJ whole genome shotgun (WGS) entry which is preliminary data.</text>
</comment>
<dbReference type="PRINTS" id="PR00461">
    <property type="entry name" value="PLPEROXIDASE"/>
</dbReference>
<dbReference type="Proteomes" id="UP000287651">
    <property type="component" value="Unassembled WGS sequence"/>
</dbReference>
<dbReference type="GO" id="GO:0020037">
    <property type="term" value="F:heme binding"/>
    <property type="evidence" value="ECO:0007669"/>
    <property type="project" value="InterPro"/>
</dbReference>
<evidence type="ECO:0000313" key="13">
    <source>
        <dbReference type="Proteomes" id="UP000287651"/>
    </source>
</evidence>
<dbReference type="InterPro" id="IPR010255">
    <property type="entry name" value="Haem_peroxidase_sf"/>
</dbReference>
<evidence type="ECO:0000256" key="4">
    <source>
        <dbReference type="ARBA" id="ARBA00022559"/>
    </source>
</evidence>
<dbReference type="GO" id="GO:0042744">
    <property type="term" value="P:hydrogen peroxide catabolic process"/>
    <property type="evidence" value="ECO:0007669"/>
    <property type="project" value="UniProtKB-KW"/>
</dbReference>
<keyword evidence="5" id="KW-0349">Heme</keyword>
<evidence type="ECO:0000256" key="3">
    <source>
        <dbReference type="ARBA" id="ARBA00001970"/>
    </source>
</evidence>
<dbReference type="GO" id="GO:0006979">
    <property type="term" value="P:response to oxidative stress"/>
    <property type="evidence" value="ECO:0007669"/>
    <property type="project" value="InterPro"/>
</dbReference>
<reference evidence="12 13" key="1">
    <citation type="journal article" date="2014" name="Agronomy (Basel)">
        <title>A Draft Genome Sequence for Ensete ventricosum, the Drought-Tolerant Tree Against Hunger.</title>
        <authorList>
            <person name="Harrison J."/>
            <person name="Moore K.A."/>
            <person name="Paszkiewicz K."/>
            <person name="Jones T."/>
            <person name="Grant M."/>
            <person name="Ambacheew D."/>
            <person name="Muzemil S."/>
            <person name="Studholme D.J."/>
        </authorList>
    </citation>
    <scope>NUCLEOTIDE SEQUENCE [LARGE SCALE GENOMIC DNA]</scope>
</reference>
<evidence type="ECO:0000313" key="12">
    <source>
        <dbReference type="EMBL" id="RRT37760.1"/>
    </source>
</evidence>
<keyword evidence="6" id="KW-0479">Metal-binding</keyword>
<dbReference type="GO" id="GO:0046872">
    <property type="term" value="F:metal ion binding"/>
    <property type="evidence" value="ECO:0007669"/>
    <property type="project" value="UniProtKB-KW"/>
</dbReference>
<evidence type="ECO:0000256" key="10">
    <source>
        <dbReference type="ARBA" id="ARBA00023324"/>
    </source>
</evidence>
<evidence type="ECO:0000256" key="8">
    <source>
        <dbReference type="ARBA" id="ARBA00023002"/>
    </source>
</evidence>
<keyword evidence="10" id="KW-0376">Hydrogen peroxide</keyword>
<evidence type="ECO:0000259" key="11">
    <source>
        <dbReference type="PROSITE" id="PS50873"/>
    </source>
</evidence>
<feature type="domain" description="Plant heme peroxidase family profile" evidence="11">
    <location>
        <begin position="1"/>
        <end position="67"/>
    </location>
</feature>
<dbReference type="InterPro" id="IPR002016">
    <property type="entry name" value="Haem_peroxidase"/>
</dbReference>
<comment type="cofactor">
    <cofactor evidence="2">
        <name>Ca(2+)</name>
        <dbReference type="ChEBI" id="CHEBI:29108"/>
    </cofactor>
</comment>
<protein>
    <recommendedName>
        <fullName evidence="11">Plant heme peroxidase family profile domain-containing protein</fullName>
    </recommendedName>
</protein>
<evidence type="ECO:0000256" key="1">
    <source>
        <dbReference type="ARBA" id="ARBA00000189"/>
    </source>
</evidence>
<gene>
    <name evidence="12" type="ORF">B296_00058760</name>
</gene>
<comment type="catalytic activity">
    <reaction evidence="1">
        <text>2 a phenolic donor + H2O2 = 2 a phenolic radical donor + 2 H2O</text>
        <dbReference type="Rhea" id="RHEA:56136"/>
        <dbReference type="ChEBI" id="CHEBI:15377"/>
        <dbReference type="ChEBI" id="CHEBI:16240"/>
        <dbReference type="ChEBI" id="CHEBI:139520"/>
        <dbReference type="ChEBI" id="CHEBI:139521"/>
        <dbReference type="EC" id="1.11.1.7"/>
    </reaction>
</comment>
<dbReference type="AlphaFoldDB" id="A0A426XE72"/>
<keyword evidence="8" id="KW-0560">Oxidoreductase</keyword>
<organism evidence="12 13">
    <name type="scientific">Ensete ventricosum</name>
    <name type="common">Abyssinian banana</name>
    <name type="synonym">Musa ensete</name>
    <dbReference type="NCBI Taxonomy" id="4639"/>
    <lineage>
        <taxon>Eukaryota</taxon>
        <taxon>Viridiplantae</taxon>
        <taxon>Streptophyta</taxon>
        <taxon>Embryophyta</taxon>
        <taxon>Tracheophyta</taxon>
        <taxon>Spermatophyta</taxon>
        <taxon>Magnoliopsida</taxon>
        <taxon>Liliopsida</taxon>
        <taxon>Zingiberales</taxon>
        <taxon>Musaceae</taxon>
        <taxon>Ensete</taxon>
    </lineage>
</organism>
<evidence type="ECO:0000256" key="2">
    <source>
        <dbReference type="ARBA" id="ARBA00001913"/>
    </source>
</evidence>
<accession>A0A426XE72</accession>
<evidence type="ECO:0000256" key="6">
    <source>
        <dbReference type="ARBA" id="ARBA00022723"/>
    </source>
</evidence>